<evidence type="ECO:0000256" key="5">
    <source>
        <dbReference type="ARBA" id="ARBA00023136"/>
    </source>
</evidence>
<feature type="transmembrane region" description="Helical" evidence="7">
    <location>
        <begin position="98"/>
        <end position="116"/>
    </location>
</feature>
<evidence type="ECO:0000256" key="6">
    <source>
        <dbReference type="ARBA" id="ARBA00023180"/>
    </source>
</evidence>
<keyword evidence="6" id="KW-0325">Glycoprotein</keyword>
<dbReference type="EMBL" id="CAJVRM010000218">
    <property type="protein sequence ID" value="CAG8977442.1"/>
    <property type="molecule type" value="Genomic_DNA"/>
</dbReference>
<reference evidence="8" key="1">
    <citation type="submission" date="2021-07" db="EMBL/GenBank/DDBJ databases">
        <authorList>
            <person name="Durling M."/>
        </authorList>
    </citation>
    <scope>NUCLEOTIDE SEQUENCE</scope>
</reference>
<keyword evidence="5 7" id="KW-0472">Membrane</keyword>
<comment type="caution">
    <text evidence="8">The sequence shown here is derived from an EMBL/GenBank/DDBJ whole genome shotgun (WGS) entry which is preliminary data.</text>
</comment>
<dbReference type="InterPro" id="IPR036259">
    <property type="entry name" value="MFS_trans_sf"/>
</dbReference>
<dbReference type="InterPro" id="IPR011701">
    <property type="entry name" value="MFS"/>
</dbReference>
<protein>
    <submittedName>
        <fullName evidence="8">Uncharacterized protein</fullName>
    </submittedName>
</protein>
<organism evidence="8 9">
    <name type="scientific">Hymenoscyphus albidus</name>
    <dbReference type="NCBI Taxonomy" id="595503"/>
    <lineage>
        <taxon>Eukaryota</taxon>
        <taxon>Fungi</taxon>
        <taxon>Dikarya</taxon>
        <taxon>Ascomycota</taxon>
        <taxon>Pezizomycotina</taxon>
        <taxon>Leotiomycetes</taxon>
        <taxon>Helotiales</taxon>
        <taxon>Helotiaceae</taxon>
        <taxon>Hymenoscyphus</taxon>
    </lineage>
</organism>
<keyword evidence="4 7" id="KW-1133">Transmembrane helix</keyword>
<evidence type="ECO:0000256" key="3">
    <source>
        <dbReference type="ARBA" id="ARBA00022692"/>
    </source>
</evidence>
<feature type="transmembrane region" description="Helical" evidence="7">
    <location>
        <begin position="152"/>
        <end position="174"/>
    </location>
</feature>
<feature type="transmembrane region" description="Helical" evidence="7">
    <location>
        <begin position="31"/>
        <end position="57"/>
    </location>
</feature>
<keyword evidence="3 7" id="KW-0812">Transmembrane</keyword>
<gene>
    <name evidence="8" type="ORF">HYALB_00007774</name>
</gene>
<dbReference type="SUPFAM" id="SSF103473">
    <property type="entry name" value="MFS general substrate transporter"/>
    <property type="match status" value="1"/>
</dbReference>
<proteinExistence type="predicted"/>
<evidence type="ECO:0000313" key="8">
    <source>
        <dbReference type="EMBL" id="CAG8977442.1"/>
    </source>
</evidence>
<dbReference type="Pfam" id="PF07690">
    <property type="entry name" value="MFS_1"/>
    <property type="match status" value="1"/>
</dbReference>
<dbReference type="PANTHER" id="PTHR23501:SF187">
    <property type="entry name" value="MAJOR FACILITATOR SUPERFAMILY (MFS) PROFILE DOMAIN-CONTAINING PROTEIN"/>
    <property type="match status" value="1"/>
</dbReference>
<dbReference type="GO" id="GO:0022857">
    <property type="term" value="F:transmembrane transporter activity"/>
    <property type="evidence" value="ECO:0007669"/>
    <property type="project" value="InterPro"/>
</dbReference>
<evidence type="ECO:0000256" key="4">
    <source>
        <dbReference type="ARBA" id="ARBA00022989"/>
    </source>
</evidence>
<keyword evidence="2" id="KW-0813">Transport</keyword>
<accession>A0A9N9LQC5</accession>
<dbReference type="AlphaFoldDB" id="A0A9N9LQC5"/>
<dbReference type="GO" id="GO:0005886">
    <property type="term" value="C:plasma membrane"/>
    <property type="evidence" value="ECO:0007669"/>
    <property type="project" value="TreeGrafter"/>
</dbReference>
<dbReference type="Proteomes" id="UP000701801">
    <property type="component" value="Unassembled WGS sequence"/>
</dbReference>
<dbReference type="OrthoDB" id="10021397at2759"/>
<dbReference type="PANTHER" id="PTHR23501">
    <property type="entry name" value="MAJOR FACILITATOR SUPERFAMILY"/>
    <property type="match status" value="1"/>
</dbReference>
<evidence type="ECO:0000256" key="2">
    <source>
        <dbReference type="ARBA" id="ARBA00022448"/>
    </source>
</evidence>
<feature type="transmembrane region" description="Helical" evidence="7">
    <location>
        <begin position="69"/>
        <end position="86"/>
    </location>
</feature>
<evidence type="ECO:0000313" key="9">
    <source>
        <dbReference type="Proteomes" id="UP000701801"/>
    </source>
</evidence>
<evidence type="ECO:0000256" key="1">
    <source>
        <dbReference type="ARBA" id="ARBA00004141"/>
    </source>
</evidence>
<keyword evidence="9" id="KW-1185">Reference proteome</keyword>
<name>A0A9N9LQC5_9HELO</name>
<dbReference type="Gene3D" id="1.20.1250.20">
    <property type="entry name" value="MFS general substrate transporter like domains"/>
    <property type="match status" value="1"/>
</dbReference>
<evidence type="ECO:0000256" key="7">
    <source>
        <dbReference type="SAM" id="Phobius"/>
    </source>
</evidence>
<comment type="subcellular location">
    <subcellularLocation>
        <location evidence="1">Membrane</location>
        <topology evidence="1">Multi-pass membrane protein</topology>
    </subcellularLocation>
</comment>
<sequence>MSSLEVNDKDHSDYTAAENDQVEAQHRGWRFYMIFVALSITAHLSSIEATIISTALYCQQPQCGNKHVWISNAYFLNCMMVQPLYGQLANIWGRRWPMISSGVLLILGSATCGWATSSSMLIADRSIQEYYCSSLLPAIQAALSDDDAAASAVLFAIIRSFGTVWGITIPVAIFNNQFNKLLYRIQNSTARATLSNGQAYKHATRDFISALSEPLRSQIIVVYSDALKTVW</sequence>